<reference evidence="2" key="2">
    <citation type="journal article" date="2015" name="Fish Shellfish Immunol.">
        <title>Early steps in the European eel (Anguilla anguilla)-Vibrio vulnificus interaction in the gills: Role of the RtxA13 toxin.</title>
        <authorList>
            <person name="Callol A."/>
            <person name="Pajuelo D."/>
            <person name="Ebbesson L."/>
            <person name="Teles M."/>
            <person name="MacKenzie S."/>
            <person name="Amaro C."/>
        </authorList>
    </citation>
    <scope>NUCLEOTIDE SEQUENCE</scope>
</reference>
<organism evidence="2">
    <name type="scientific">Anguilla anguilla</name>
    <name type="common">European freshwater eel</name>
    <name type="synonym">Muraena anguilla</name>
    <dbReference type="NCBI Taxonomy" id="7936"/>
    <lineage>
        <taxon>Eukaryota</taxon>
        <taxon>Metazoa</taxon>
        <taxon>Chordata</taxon>
        <taxon>Craniata</taxon>
        <taxon>Vertebrata</taxon>
        <taxon>Euteleostomi</taxon>
        <taxon>Actinopterygii</taxon>
        <taxon>Neopterygii</taxon>
        <taxon>Teleostei</taxon>
        <taxon>Anguilliformes</taxon>
        <taxon>Anguillidae</taxon>
        <taxon>Anguilla</taxon>
    </lineage>
</organism>
<name>A0A0E9T9Q8_ANGAN</name>
<feature type="region of interest" description="Disordered" evidence="1">
    <location>
        <begin position="1"/>
        <end position="22"/>
    </location>
</feature>
<reference evidence="2" key="1">
    <citation type="submission" date="2014-11" db="EMBL/GenBank/DDBJ databases">
        <authorList>
            <person name="Amaro Gonzalez C."/>
        </authorList>
    </citation>
    <scope>NUCLEOTIDE SEQUENCE</scope>
</reference>
<evidence type="ECO:0000313" key="2">
    <source>
        <dbReference type="EMBL" id="JAH50399.1"/>
    </source>
</evidence>
<dbReference type="EMBL" id="GBXM01058178">
    <property type="protein sequence ID" value="JAH50399.1"/>
    <property type="molecule type" value="Transcribed_RNA"/>
</dbReference>
<protein>
    <submittedName>
        <fullName evidence="2">Uncharacterized protein</fullName>
    </submittedName>
</protein>
<sequence length="22" mass="2542">MVVLVGQNRAHTPYKRPPADEY</sequence>
<evidence type="ECO:0000256" key="1">
    <source>
        <dbReference type="SAM" id="MobiDB-lite"/>
    </source>
</evidence>
<dbReference type="AlphaFoldDB" id="A0A0E9T9Q8"/>
<proteinExistence type="predicted"/>
<accession>A0A0E9T9Q8</accession>